<dbReference type="NCBIfam" id="TIGR00481">
    <property type="entry name" value="YbhB/YbcL family Raf kinase inhibitor-like protein"/>
    <property type="match status" value="1"/>
</dbReference>
<dbReference type="Gene3D" id="3.90.280.10">
    <property type="entry name" value="PEBP-like"/>
    <property type="match status" value="1"/>
</dbReference>
<dbReference type="SUPFAM" id="SSF49777">
    <property type="entry name" value="PEBP-like"/>
    <property type="match status" value="1"/>
</dbReference>
<dbReference type="PANTHER" id="PTHR30289:SF1">
    <property type="entry name" value="PEBP (PHOSPHATIDYLETHANOLAMINE-BINDING PROTEIN) FAMILY PROTEIN"/>
    <property type="match status" value="1"/>
</dbReference>
<dbReference type="InterPro" id="IPR036610">
    <property type="entry name" value="PEBP-like_sf"/>
</dbReference>
<comment type="caution">
    <text evidence="1">The sequence shown here is derived from an EMBL/GenBank/DDBJ whole genome shotgun (WGS) entry which is preliminary data.</text>
</comment>
<sequence>MAEFRLRTDAFPENGLMPKAQEYRHEGFGVDGDNLSPALSWEGVPAEAKSLAVTVYDPDAPTGSGFWHWVAVNLPVGTTSLPTGAGAPGGAQLPAGTVQVRNDYGDEGFGGAAPPRGDKPHRYIFRVHALKVDSLPITPDTTNAITRFMIHLNEIASASYTGLYALK</sequence>
<organism evidence="1 2">
    <name type="scientific">Burkholderia gladioli</name>
    <name type="common">Pseudomonas marginata</name>
    <name type="synonym">Phytomonas marginata</name>
    <dbReference type="NCBI Taxonomy" id="28095"/>
    <lineage>
        <taxon>Bacteria</taxon>
        <taxon>Pseudomonadati</taxon>
        <taxon>Pseudomonadota</taxon>
        <taxon>Betaproteobacteria</taxon>
        <taxon>Burkholderiales</taxon>
        <taxon>Burkholderiaceae</taxon>
        <taxon>Burkholderia</taxon>
    </lineage>
</organism>
<dbReference type="InterPro" id="IPR005247">
    <property type="entry name" value="YbhB_YbcL/LppC-like"/>
</dbReference>
<dbReference type="InterPro" id="IPR008914">
    <property type="entry name" value="PEBP"/>
</dbReference>
<dbReference type="Pfam" id="PF01161">
    <property type="entry name" value="PBP"/>
    <property type="match status" value="1"/>
</dbReference>
<dbReference type="CDD" id="cd00865">
    <property type="entry name" value="PEBP_bact_arch"/>
    <property type="match status" value="1"/>
</dbReference>
<evidence type="ECO:0000313" key="2">
    <source>
        <dbReference type="Proteomes" id="UP000220629"/>
    </source>
</evidence>
<dbReference type="Proteomes" id="UP000220629">
    <property type="component" value="Unassembled WGS sequence"/>
</dbReference>
<name>A0A2A7SA26_BURGA</name>
<protein>
    <submittedName>
        <fullName evidence="1">YbhB/YbcL family Raf kinase inhibitor-like protein</fullName>
    </submittedName>
</protein>
<dbReference type="AlphaFoldDB" id="A0A2A7SA26"/>
<evidence type="ECO:0000313" key="1">
    <source>
        <dbReference type="EMBL" id="PEH40165.1"/>
    </source>
</evidence>
<dbReference type="PANTHER" id="PTHR30289">
    <property type="entry name" value="UNCHARACTERIZED PROTEIN YBCL-RELATED"/>
    <property type="match status" value="1"/>
</dbReference>
<accession>A0A2A7SA26</accession>
<gene>
    <name evidence="1" type="ORF">CRM94_22140</name>
</gene>
<reference evidence="2" key="1">
    <citation type="submission" date="2017-09" db="EMBL/GenBank/DDBJ databases">
        <title>FDA dAtabase for Regulatory Grade micrObial Sequences (FDA-ARGOS): Supporting development and validation of Infectious Disease Dx tests.</title>
        <authorList>
            <person name="Minogue T."/>
            <person name="Wolcott M."/>
            <person name="Wasieloski L."/>
            <person name="Aguilar W."/>
            <person name="Moore D."/>
            <person name="Tallon L."/>
            <person name="Sadzewicz L."/>
            <person name="Ott S."/>
            <person name="Zhao X."/>
            <person name="Nagaraj S."/>
            <person name="Vavikolanu K."/>
            <person name="Aluvathingal J."/>
            <person name="Nadendla S."/>
            <person name="Sichtig H."/>
        </authorList>
    </citation>
    <scope>NUCLEOTIDE SEQUENCE [LARGE SCALE GENOMIC DNA]</scope>
    <source>
        <strain evidence="2">FDAARGOS_390</strain>
    </source>
</reference>
<dbReference type="EMBL" id="PDDY01000004">
    <property type="protein sequence ID" value="PEH40165.1"/>
    <property type="molecule type" value="Genomic_DNA"/>
</dbReference>
<dbReference type="RefSeq" id="WP_098154738.1">
    <property type="nucleotide sequence ID" value="NZ_CADEPU010000021.1"/>
</dbReference>
<proteinExistence type="predicted"/>